<organism evidence="2 3">
    <name type="scientific">Heterorhabditis bacteriophora</name>
    <name type="common">Entomopathogenic nematode worm</name>
    <dbReference type="NCBI Taxonomy" id="37862"/>
    <lineage>
        <taxon>Eukaryota</taxon>
        <taxon>Metazoa</taxon>
        <taxon>Ecdysozoa</taxon>
        <taxon>Nematoda</taxon>
        <taxon>Chromadorea</taxon>
        <taxon>Rhabditida</taxon>
        <taxon>Rhabditina</taxon>
        <taxon>Rhabditomorpha</taxon>
        <taxon>Strongyloidea</taxon>
        <taxon>Heterorhabditidae</taxon>
        <taxon>Heterorhabditis</taxon>
    </lineage>
</organism>
<keyword evidence="1" id="KW-0732">Signal</keyword>
<evidence type="ECO:0000313" key="3">
    <source>
        <dbReference type="WBParaSite" id="Hba_18647"/>
    </source>
</evidence>
<feature type="chain" id="PRO_5009311290" evidence="1">
    <location>
        <begin position="18"/>
        <end position="142"/>
    </location>
</feature>
<proteinExistence type="predicted"/>
<evidence type="ECO:0000256" key="1">
    <source>
        <dbReference type="SAM" id="SignalP"/>
    </source>
</evidence>
<sequence>MKFTAAFFLMCLASLEAISIDQRYPLFNNFQTDGTTDVRASLGVVDGTSSGIGVPLPTMSVPLEVVDGTSGRRIISSSVAQQGLMSPYSMPYGNIPYNMPYFGYGNNMFFRTPYHLGYGLGIQNGYGNGNYGVNNFRPYQKL</sequence>
<dbReference type="Proteomes" id="UP000095283">
    <property type="component" value="Unplaced"/>
</dbReference>
<feature type="signal peptide" evidence="1">
    <location>
        <begin position="1"/>
        <end position="17"/>
    </location>
</feature>
<name>A0A1I7XLJ2_HETBA</name>
<reference evidence="3" key="1">
    <citation type="submission" date="2016-11" db="UniProtKB">
        <authorList>
            <consortium name="WormBaseParasite"/>
        </authorList>
    </citation>
    <scope>IDENTIFICATION</scope>
</reference>
<keyword evidence="2" id="KW-1185">Reference proteome</keyword>
<dbReference type="WBParaSite" id="Hba_18647">
    <property type="protein sequence ID" value="Hba_18647"/>
    <property type="gene ID" value="Hba_18647"/>
</dbReference>
<accession>A0A1I7XLJ2</accession>
<protein>
    <submittedName>
        <fullName evidence="3">Secreted protein</fullName>
    </submittedName>
</protein>
<evidence type="ECO:0000313" key="2">
    <source>
        <dbReference type="Proteomes" id="UP000095283"/>
    </source>
</evidence>
<dbReference type="AlphaFoldDB" id="A0A1I7XLJ2"/>